<dbReference type="InterPro" id="IPR003593">
    <property type="entry name" value="AAA+_ATPase"/>
</dbReference>
<dbReference type="PROSITE" id="PS00211">
    <property type="entry name" value="ABC_TRANSPORTER_1"/>
    <property type="match status" value="1"/>
</dbReference>
<evidence type="ECO:0000313" key="15">
    <source>
        <dbReference type="Proteomes" id="UP000321490"/>
    </source>
</evidence>
<comment type="subcellular location">
    <subcellularLocation>
        <location evidence="11">Cell membrane</location>
        <topology evidence="11">Multi-pass membrane protein</topology>
    </subcellularLocation>
    <subcellularLocation>
        <location evidence="2">Cell membrane</location>
        <topology evidence="2">Peripheral membrane protein</topology>
    </subcellularLocation>
    <subcellularLocation>
        <location evidence="1">Membrane</location>
        <topology evidence="1">Multi-pass membrane protein</topology>
    </subcellularLocation>
</comment>
<dbReference type="Pfam" id="PF00005">
    <property type="entry name" value="ABC_tran"/>
    <property type="match status" value="1"/>
</dbReference>
<feature type="transmembrane region" description="Helical" evidence="11">
    <location>
        <begin position="30"/>
        <end position="53"/>
    </location>
</feature>
<dbReference type="RefSeq" id="WP_208104056.1">
    <property type="nucleotide sequence ID" value="NZ_JABGDC010000044.1"/>
</dbReference>
<feature type="transmembrane region" description="Helical" evidence="11">
    <location>
        <begin position="128"/>
        <end position="149"/>
    </location>
</feature>
<keyword evidence="6 11" id="KW-0812">Transmembrane</keyword>
<dbReference type="PANTHER" id="PTHR43297:SF2">
    <property type="entry name" value="DIPEPTIDE TRANSPORT ATP-BINDING PROTEIN DPPD"/>
    <property type="match status" value="1"/>
</dbReference>
<dbReference type="GO" id="GO:0005524">
    <property type="term" value="F:ATP binding"/>
    <property type="evidence" value="ECO:0007669"/>
    <property type="project" value="UniProtKB-KW"/>
</dbReference>
<comment type="similarity">
    <text evidence="11">Belongs to the binding-protein-dependent transport system permease family.</text>
</comment>
<evidence type="ECO:0000256" key="9">
    <source>
        <dbReference type="ARBA" id="ARBA00022989"/>
    </source>
</evidence>
<reference evidence="14 15" key="1">
    <citation type="submission" date="2019-07" db="EMBL/GenBank/DDBJ databases">
        <title>R&amp;d 2014.</title>
        <authorList>
            <person name="Klenk H.-P."/>
        </authorList>
    </citation>
    <scope>NUCLEOTIDE SEQUENCE [LARGE SCALE GENOMIC DNA]</scope>
    <source>
        <strain evidence="14 15">DSM 45764</strain>
    </source>
</reference>
<dbReference type="InterPro" id="IPR000515">
    <property type="entry name" value="MetI-like"/>
</dbReference>
<keyword evidence="10 11" id="KW-0472">Membrane</keyword>
<feature type="transmembrane region" description="Helical" evidence="11">
    <location>
        <begin position="214"/>
        <end position="232"/>
    </location>
</feature>
<keyword evidence="5" id="KW-1003">Cell membrane</keyword>
<evidence type="ECO:0000256" key="7">
    <source>
        <dbReference type="ARBA" id="ARBA00022741"/>
    </source>
</evidence>
<dbReference type="SUPFAM" id="SSF52540">
    <property type="entry name" value="P-loop containing nucleoside triphosphate hydrolases"/>
    <property type="match status" value="1"/>
</dbReference>
<dbReference type="Gene3D" id="1.10.3720.10">
    <property type="entry name" value="MetI-like"/>
    <property type="match status" value="1"/>
</dbReference>
<dbReference type="InterPro" id="IPR035906">
    <property type="entry name" value="MetI-like_sf"/>
</dbReference>
<dbReference type="InterPro" id="IPR027417">
    <property type="entry name" value="P-loop_NTPase"/>
</dbReference>
<evidence type="ECO:0000256" key="1">
    <source>
        <dbReference type="ARBA" id="ARBA00004141"/>
    </source>
</evidence>
<evidence type="ECO:0000256" key="10">
    <source>
        <dbReference type="ARBA" id="ARBA00023136"/>
    </source>
</evidence>
<dbReference type="CDD" id="cd06261">
    <property type="entry name" value="TM_PBP2"/>
    <property type="match status" value="1"/>
</dbReference>
<dbReference type="PANTHER" id="PTHR43297">
    <property type="entry name" value="OLIGOPEPTIDE TRANSPORT ATP-BINDING PROTEIN APPD"/>
    <property type="match status" value="1"/>
</dbReference>
<dbReference type="GO" id="GO:0005886">
    <property type="term" value="C:plasma membrane"/>
    <property type="evidence" value="ECO:0007669"/>
    <property type="project" value="UniProtKB-SubCell"/>
</dbReference>
<dbReference type="GO" id="GO:0016887">
    <property type="term" value="F:ATP hydrolysis activity"/>
    <property type="evidence" value="ECO:0007669"/>
    <property type="project" value="InterPro"/>
</dbReference>
<dbReference type="SUPFAM" id="SSF161098">
    <property type="entry name" value="MetI-like"/>
    <property type="match status" value="1"/>
</dbReference>
<dbReference type="Pfam" id="PF12911">
    <property type="entry name" value="OppC_N"/>
    <property type="match status" value="1"/>
</dbReference>
<dbReference type="GO" id="GO:0055085">
    <property type="term" value="P:transmembrane transport"/>
    <property type="evidence" value="ECO:0007669"/>
    <property type="project" value="InterPro"/>
</dbReference>
<accession>A0A562IRS2</accession>
<feature type="transmembrane region" description="Helical" evidence="11">
    <location>
        <begin position="155"/>
        <end position="175"/>
    </location>
</feature>
<dbReference type="EMBL" id="VLKF01000001">
    <property type="protein sequence ID" value="TWH73264.1"/>
    <property type="molecule type" value="Genomic_DNA"/>
</dbReference>
<dbReference type="CDD" id="cd03257">
    <property type="entry name" value="ABC_NikE_OppD_transporters"/>
    <property type="match status" value="1"/>
</dbReference>
<keyword evidence="15" id="KW-1185">Reference proteome</keyword>
<evidence type="ECO:0000259" key="13">
    <source>
        <dbReference type="PROSITE" id="PS50928"/>
    </source>
</evidence>
<dbReference type="InterPro" id="IPR017871">
    <property type="entry name" value="ABC_transporter-like_CS"/>
</dbReference>
<dbReference type="Gene3D" id="3.40.50.300">
    <property type="entry name" value="P-loop containing nucleotide triphosphate hydrolases"/>
    <property type="match status" value="1"/>
</dbReference>
<evidence type="ECO:0000256" key="8">
    <source>
        <dbReference type="ARBA" id="ARBA00022840"/>
    </source>
</evidence>
<dbReference type="Pfam" id="PF00528">
    <property type="entry name" value="BPD_transp_1"/>
    <property type="match status" value="1"/>
</dbReference>
<organism evidence="14 15">
    <name type="scientific">Modestobacter roseus</name>
    <dbReference type="NCBI Taxonomy" id="1181884"/>
    <lineage>
        <taxon>Bacteria</taxon>
        <taxon>Bacillati</taxon>
        <taxon>Actinomycetota</taxon>
        <taxon>Actinomycetes</taxon>
        <taxon>Geodermatophilales</taxon>
        <taxon>Geodermatophilaceae</taxon>
        <taxon>Modestobacter</taxon>
    </lineage>
</organism>
<sequence length="604" mass="63837">MSTVPVLEPQETAPAEPTPRGLLRRVLTNPVGLVCSVVLLLVVLAGLLAPWLAPFDPNASRLELTNAPPFTSDFLLGGDQSGRDVLSRLLVATTGTLQAISVVLLVSLLLGVTGGLLAGYFGGKVDAVANWVSDIVLAAPGLVLLIALYTVIGPSILLAMAAFGVLVAPGFFRLVRSLVRNVRKELYVDAAQVAGLSDTRIISRHVLRAVRGPIVVQSAFVLAIGISIQAMLEFLGLGSPGEPSWGGMLEAAFNNIYVARSNVLWPALLIGVTTIALVLLGNVLRDTLQASASRPGPLPEDVVRRLRAARQTPPAAPGPDAQTAAGPAAPAPLLQVRGLVVGYPDSATSVREVVHGVDLAVERGEVHGLVGESGSGKSQIAYSILGILPREAVVLAGRIEFAGRDLVGDPAALRDARGRRIGYVPQEPMTNLDPTFTIGQQLTHGLRAVTDVSRRQAKEELVALLDRVGIRDPRGAFDLYPHQVSGGMAQRVLIAGALAGEPELIIADEPTTALDVTVQADVLELLRELQRERDLGMVLVTHNLGVVADICDRVSVMKEGRIVETRPVRELFAAPEHEYTQMLLGSTLDRGQLRAPLAPATGGR</sequence>
<keyword evidence="7" id="KW-0547">Nucleotide-binding</keyword>
<evidence type="ECO:0000256" key="2">
    <source>
        <dbReference type="ARBA" id="ARBA00004202"/>
    </source>
</evidence>
<protein>
    <submittedName>
        <fullName evidence="14">Peptide/nickel transport system permease protein</fullName>
    </submittedName>
</protein>
<evidence type="ECO:0000256" key="6">
    <source>
        <dbReference type="ARBA" id="ARBA00022692"/>
    </source>
</evidence>
<dbReference type="AlphaFoldDB" id="A0A562IRS2"/>
<dbReference type="InterPro" id="IPR003439">
    <property type="entry name" value="ABC_transporter-like_ATP-bd"/>
</dbReference>
<evidence type="ECO:0000313" key="14">
    <source>
        <dbReference type="EMBL" id="TWH73264.1"/>
    </source>
</evidence>
<dbReference type="SMART" id="SM00382">
    <property type="entry name" value="AAA"/>
    <property type="match status" value="1"/>
</dbReference>
<gene>
    <name evidence="14" type="ORF">JD78_01787</name>
</gene>
<comment type="similarity">
    <text evidence="3">Belongs to the ABC transporter superfamily.</text>
</comment>
<feature type="transmembrane region" description="Helical" evidence="11">
    <location>
        <begin position="263"/>
        <end position="284"/>
    </location>
</feature>
<name>A0A562IRS2_9ACTN</name>
<keyword evidence="8" id="KW-0067">ATP-binding</keyword>
<feature type="domain" description="ABC transmembrane type-1" evidence="13">
    <location>
        <begin position="93"/>
        <end position="281"/>
    </location>
</feature>
<dbReference type="InterPro" id="IPR050388">
    <property type="entry name" value="ABC_Ni/Peptide_Import"/>
</dbReference>
<comment type="caution">
    <text evidence="14">The sequence shown here is derived from an EMBL/GenBank/DDBJ whole genome shotgun (WGS) entry which is preliminary data.</text>
</comment>
<dbReference type="PROSITE" id="PS50928">
    <property type="entry name" value="ABC_TM1"/>
    <property type="match status" value="1"/>
</dbReference>
<keyword evidence="4 11" id="KW-0813">Transport</keyword>
<evidence type="ECO:0000256" key="5">
    <source>
        <dbReference type="ARBA" id="ARBA00022475"/>
    </source>
</evidence>
<feature type="transmembrane region" description="Helical" evidence="11">
    <location>
        <begin position="99"/>
        <end position="121"/>
    </location>
</feature>
<keyword evidence="9 11" id="KW-1133">Transmembrane helix</keyword>
<dbReference type="Proteomes" id="UP000321490">
    <property type="component" value="Unassembled WGS sequence"/>
</dbReference>
<evidence type="ECO:0000259" key="12">
    <source>
        <dbReference type="PROSITE" id="PS50893"/>
    </source>
</evidence>
<evidence type="ECO:0000256" key="4">
    <source>
        <dbReference type="ARBA" id="ARBA00022448"/>
    </source>
</evidence>
<dbReference type="InterPro" id="IPR025966">
    <property type="entry name" value="OppC_N"/>
</dbReference>
<proteinExistence type="inferred from homology"/>
<evidence type="ECO:0000256" key="11">
    <source>
        <dbReference type="RuleBase" id="RU363032"/>
    </source>
</evidence>
<dbReference type="PROSITE" id="PS50893">
    <property type="entry name" value="ABC_TRANSPORTER_2"/>
    <property type="match status" value="1"/>
</dbReference>
<evidence type="ECO:0000256" key="3">
    <source>
        <dbReference type="ARBA" id="ARBA00005417"/>
    </source>
</evidence>
<feature type="domain" description="ABC transporter" evidence="12">
    <location>
        <begin position="334"/>
        <end position="584"/>
    </location>
</feature>